<gene>
    <name evidence="9" type="primary">phrB</name>
    <name evidence="9" type="ORF">O1Q98_17960</name>
</gene>
<comment type="cofactor">
    <cofactor evidence="2">
        <name>FAD</name>
        <dbReference type="ChEBI" id="CHEBI:57692"/>
    </cofactor>
</comment>
<dbReference type="SUPFAM" id="SSF48173">
    <property type="entry name" value="Cryptochrome/photolyase FAD-binding domain"/>
    <property type="match status" value="1"/>
</dbReference>
<dbReference type="InterPro" id="IPR006050">
    <property type="entry name" value="DNA_photolyase_N"/>
</dbReference>
<dbReference type="PANTHER" id="PTHR11455:SF9">
    <property type="entry name" value="CRYPTOCHROME CIRCADIAN CLOCK 5 ISOFORM X1"/>
    <property type="match status" value="1"/>
</dbReference>
<comment type="similarity">
    <text evidence="7">Belongs to the DNA photolyase family.</text>
</comment>
<evidence type="ECO:0000256" key="1">
    <source>
        <dbReference type="ARBA" id="ARBA00001932"/>
    </source>
</evidence>
<name>A0ABY8G685_9GAMM</name>
<dbReference type="Gene3D" id="1.10.579.10">
    <property type="entry name" value="DNA Cyclobutane Dipyrimidine Photolyase, subunit A, domain 3"/>
    <property type="match status" value="1"/>
</dbReference>
<dbReference type="RefSeq" id="WP_125258828.1">
    <property type="nucleotide sequence ID" value="NZ_CP114280.1"/>
</dbReference>
<proteinExistence type="inferred from homology"/>
<dbReference type="InterPro" id="IPR002081">
    <property type="entry name" value="Cryptochrome/DNA_photolyase_1"/>
</dbReference>
<comment type="similarity">
    <text evidence="3">Belongs to the DNA photolyase class-1 family.</text>
</comment>
<comment type="cofactor">
    <cofactor evidence="1">
        <name>(6R)-5,10-methylene-5,6,7,8-tetrahydrofolate</name>
        <dbReference type="ChEBI" id="CHEBI:15636"/>
    </cofactor>
</comment>
<dbReference type="InterPro" id="IPR036155">
    <property type="entry name" value="Crypto/Photolyase_N_sf"/>
</dbReference>
<dbReference type="Gene3D" id="3.40.50.620">
    <property type="entry name" value="HUPs"/>
    <property type="match status" value="1"/>
</dbReference>
<evidence type="ECO:0000313" key="9">
    <source>
        <dbReference type="EMBL" id="WFN55457.1"/>
    </source>
</evidence>
<keyword evidence="4 7" id="KW-0285">Flavoprotein</keyword>
<evidence type="ECO:0000313" key="10">
    <source>
        <dbReference type="Proteomes" id="UP001219630"/>
    </source>
</evidence>
<dbReference type="PROSITE" id="PS51645">
    <property type="entry name" value="PHR_CRY_ALPHA_BETA"/>
    <property type="match status" value="1"/>
</dbReference>
<dbReference type="Pfam" id="PF03441">
    <property type="entry name" value="FAD_binding_7"/>
    <property type="match status" value="1"/>
</dbReference>
<dbReference type="PRINTS" id="PR00147">
    <property type="entry name" value="DNAPHOTLYASE"/>
</dbReference>
<feature type="domain" description="Photolyase/cryptochrome alpha/beta" evidence="8">
    <location>
        <begin position="2"/>
        <end position="135"/>
    </location>
</feature>
<evidence type="ECO:0000256" key="4">
    <source>
        <dbReference type="ARBA" id="ARBA00022630"/>
    </source>
</evidence>
<organism evidence="9 10">
    <name type="scientific">Dickeya lacustris</name>
    <dbReference type="NCBI Taxonomy" id="2259638"/>
    <lineage>
        <taxon>Bacteria</taxon>
        <taxon>Pseudomonadati</taxon>
        <taxon>Pseudomonadota</taxon>
        <taxon>Gammaproteobacteria</taxon>
        <taxon>Enterobacterales</taxon>
        <taxon>Pectobacteriaceae</taxon>
        <taxon>Dickeya</taxon>
    </lineage>
</organism>
<dbReference type="InterPro" id="IPR014729">
    <property type="entry name" value="Rossmann-like_a/b/a_fold"/>
</dbReference>
<accession>A0ABY8G685</accession>
<evidence type="ECO:0000256" key="6">
    <source>
        <dbReference type="ARBA" id="ARBA00022991"/>
    </source>
</evidence>
<reference evidence="9 10" key="1">
    <citation type="submission" date="2022-12" db="EMBL/GenBank/DDBJ databases">
        <title>Complete genome sequencing of Dickeya lacustris type strain LMG30899.</title>
        <authorList>
            <person name="Dobhal S."/>
            <person name="Arizala D."/>
            <person name="Arif M."/>
        </authorList>
    </citation>
    <scope>NUCLEOTIDE SEQUENCE [LARGE SCALE GENOMIC DNA]</scope>
    <source>
        <strain evidence="9 10">LMG30899</strain>
    </source>
</reference>
<dbReference type="InterPro" id="IPR036134">
    <property type="entry name" value="Crypto/Photolyase_FAD-like_sf"/>
</dbReference>
<dbReference type="NCBIfam" id="NF007955">
    <property type="entry name" value="PRK10674.1"/>
    <property type="match status" value="1"/>
</dbReference>
<dbReference type="InterPro" id="IPR018394">
    <property type="entry name" value="DNA_photolyase_1_CS_C"/>
</dbReference>
<dbReference type="PROSITE" id="PS00394">
    <property type="entry name" value="DNA_PHOTOLYASES_1_1"/>
    <property type="match status" value="1"/>
</dbReference>
<dbReference type="Pfam" id="PF00875">
    <property type="entry name" value="DNA_photolyase"/>
    <property type="match status" value="1"/>
</dbReference>
<dbReference type="EC" id="4.1.99.3" evidence="9"/>
<dbReference type="Proteomes" id="UP001219630">
    <property type="component" value="Chromosome"/>
</dbReference>
<evidence type="ECO:0000256" key="7">
    <source>
        <dbReference type="RuleBase" id="RU004182"/>
    </source>
</evidence>
<dbReference type="Gene3D" id="1.25.40.80">
    <property type="match status" value="1"/>
</dbReference>
<keyword evidence="10" id="KW-1185">Reference proteome</keyword>
<dbReference type="PROSITE" id="PS00691">
    <property type="entry name" value="DNA_PHOTOLYASES_1_2"/>
    <property type="match status" value="1"/>
</dbReference>
<keyword evidence="5 7" id="KW-0274">FAD</keyword>
<sequence length="485" mass="55432">MATHLVWFRHDLRLCDNLALSAACEDPDARVEAVFIATPGQWANHMMSPRQAAFLLANLRLLQQALQEKGIPLHYHQCDDFAGSVAWLAAFCRQRQVTTLFYNRQYELNEYQRDQHVEALLAGVTACRGFDDSLLLPPGSVVTGSGEMYKVFTPFRAAFIRQLLQRDVRSLPAPAARQQGEYAIQPLTPFSYPMASLSQVDVFTPPDAEFPAGEQEARQRLRQFCREQVAQYHQYRDLPALNATSQLSPYLALGVISPRQCFNRLRVEHPEVLTQPESGAFSWFNELVWREFYRHLLVFSPALCRHQPFIGWTRHIVWRDAPEELRAWQRGETGYPIVDAAMRQLNATGWMHNRLRMICASFLVKDLLIDWRAGERYFMEQLLDGDLAANNGGWQWAASTGTDAAPYFRIFNPTTQGERFDPEGAFIRRWLPELAMIPGKAVHQPHAWAARHGRQLAYPSPLVDHKQARVRTLAAFEAAKRAESA</sequence>
<keyword evidence="6 7" id="KW-0157">Chromophore</keyword>
<evidence type="ECO:0000256" key="2">
    <source>
        <dbReference type="ARBA" id="ARBA00001974"/>
    </source>
</evidence>
<evidence type="ECO:0000256" key="3">
    <source>
        <dbReference type="ARBA" id="ARBA00005862"/>
    </source>
</evidence>
<dbReference type="GO" id="GO:0003904">
    <property type="term" value="F:deoxyribodipyrimidine photo-lyase activity"/>
    <property type="evidence" value="ECO:0007669"/>
    <property type="project" value="UniProtKB-EC"/>
</dbReference>
<dbReference type="SUPFAM" id="SSF52425">
    <property type="entry name" value="Cryptochrome/photolyase, N-terminal domain"/>
    <property type="match status" value="1"/>
</dbReference>
<evidence type="ECO:0000256" key="5">
    <source>
        <dbReference type="ARBA" id="ARBA00022827"/>
    </source>
</evidence>
<dbReference type="InterPro" id="IPR005101">
    <property type="entry name" value="Cryptochr/Photolyase_FAD-bd"/>
</dbReference>
<dbReference type="PANTHER" id="PTHR11455">
    <property type="entry name" value="CRYPTOCHROME"/>
    <property type="match status" value="1"/>
</dbReference>
<evidence type="ECO:0000259" key="8">
    <source>
        <dbReference type="PROSITE" id="PS51645"/>
    </source>
</evidence>
<dbReference type="EMBL" id="CP114280">
    <property type="protein sequence ID" value="WFN55457.1"/>
    <property type="molecule type" value="Genomic_DNA"/>
</dbReference>
<keyword evidence="9" id="KW-0456">Lyase</keyword>
<protein>
    <submittedName>
        <fullName evidence="9">Deoxyribodipyrimidine photo-lyase</fullName>
        <ecNumber evidence="9">4.1.99.3</ecNumber>
    </submittedName>
</protein>